<sequence>MAYLAGLQDSIIFDYFVNYVFPQYALPWNNFFARIDPLPYYARNDERNITARLFKTPFVVSSKPNLVLQFSTLPNWVASLSSSASTGSSADQSSTKSYLGTIVNSNCTGTDYQYSNAGLVVGAGPSGALGSKVWVILQFNLQNQNPKNNLSVVIVSDNATPTPNLYSSVNGLITVDGVPIKIKNAIPWGPGATTDPTSAITSGASNTLYGLYGNRFFIAIQTGNPVASNASVGYEIGFRICESITLAQAIGTPILG</sequence>
<reference evidence="1" key="1">
    <citation type="journal article" date="2020" name="Nature">
        <title>Giant virus diversity and host interactions through global metagenomics.</title>
        <authorList>
            <person name="Schulz F."/>
            <person name="Roux S."/>
            <person name="Paez-Espino D."/>
            <person name="Jungbluth S."/>
            <person name="Walsh D.A."/>
            <person name="Denef V.J."/>
            <person name="McMahon K.D."/>
            <person name="Konstantinidis K.T."/>
            <person name="Eloe-Fadrosh E.A."/>
            <person name="Kyrpides N.C."/>
            <person name="Woyke T."/>
        </authorList>
    </citation>
    <scope>NUCLEOTIDE SEQUENCE</scope>
    <source>
        <strain evidence="1">GVMAG-S-1101169-75</strain>
    </source>
</reference>
<proteinExistence type="predicted"/>
<dbReference type="AlphaFoldDB" id="A0A6C0K2R8"/>
<protein>
    <submittedName>
        <fullName evidence="1">Uncharacterized protein</fullName>
    </submittedName>
</protein>
<organism evidence="1">
    <name type="scientific">viral metagenome</name>
    <dbReference type="NCBI Taxonomy" id="1070528"/>
    <lineage>
        <taxon>unclassified sequences</taxon>
        <taxon>metagenomes</taxon>
        <taxon>organismal metagenomes</taxon>
    </lineage>
</organism>
<name>A0A6C0K2R8_9ZZZZ</name>
<accession>A0A6C0K2R8</accession>
<dbReference type="EMBL" id="MN740785">
    <property type="protein sequence ID" value="QHU11431.1"/>
    <property type="molecule type" value="Genomic_DNA"/>
</dbReference>
<evidence type="ECO:0000313" key="1">
    <source>
        <dbReference type="EMBL" id="QHU11431.1"/>
    </source>
</evidence>